<sequence length="62" mass="7144">MARSDTIILDLSRRDNVEKVSYVNSFLIFSCCPTCSRVWRTASYGVYIYIYLEKISVTIVAL</sequence>
<dbReference type="PROSITE" id="PS51257">
    <property type="entry name" value="PROKAR_LIPOPROTEIN"/>
    <property type="match status" value="1"/>
</dbReference>
<accession>A0A0D0BBY3</accession>
<keyword evidence="2" id="KW-1185">Reference proteome</keyword>
<dbReference type="EMBL" id="KN834852">
    <property type="protein sequence ID" value="KIK51891.1"/>
    <property type="molecule type" value="Genomic_DNA"/>
</dbReference>
<organism evidence="1 2">
    <name type="scientific">Collybiopsis luxurians FD-317 M1</name>
    <dbReference type="NCBI Taxonomy" id="944289"/>
    <lineage>
        <taxon>Eukaryota</taxon>
        <taxon>Fungi</taxon>
        <taxon>Dikarya</taxon>
        <taxon>Basidiomycota</taxon>
        <taxon>Agaricomycotina</taxon>
        <taxon>Agaricomycetes</taxon>
        <taxon>Agaricomycetidae</taxon>
        <taxon>Agaricales</taxon>
        <taxon>Marasmiineae</taxon>
        <taxon>Omphalotaceae</taxon>
        <taxon>Collybiopsis</taxon>
        <taxon>Collybiopsis luxurians</taxon>
    </lineage>
</organism>
<protein>
    <submittedName>
        <fullName evidence="1">Uncharacterized protein</fullName>
    </submittedName>
</protein>
<proteinExistence type="predicted"/>
<evidence type="ECO:0000313" key="2">
    <source>
        <dbReference type="Proteomes" id="UP000053593"/>
    </source>
</evidence>
<name>A0A0D0BBY3_9AGAR</name>
<dbReference type="AlphaFoldDB" id="A0A0D0BBY3"/>
<evidence type="ECO:0000313" key="1">
    <source>
        <dbReference type="EMBL" id="KIK51891.1"/>
    </source>
</evidence>
<dbReference type="Proteomes" id="UP000053593">
    <property type="component" value="Unassembled WGS sequence"/>
</dbReference>
<gene>
    <name evidence="1" type="ORF">GYMLUDRAFT_979813</name>
</gene>
<dbReference type="HOGENOM" id="CLU_2904389_0_0_1"/>
<reference evidence="1 2" key="1">
    <citation type="submission" date="2014-04" db="EMBL/GenBank/DDBJ databases">
        <title>Evolutionary Origins and Diversification of the Mycorrhizal Mutualists.</title>
        <authorList>
            <consortium name="DOE Joint Genome Institute"/>
            <consortium name="Mycorrhizal Genomics Consortium"/>
            <person name="Kohler A."/>
            <person name="Kuo A."/>
            <person name="Nagy L.G."/>
            <person name="Floudas D."/>
            <person name="Copeland A."/>
            <person name="Barry K.W."/>
            <person name="Cichocki N."/>
            <person name="Veneault-Fourrey C."/>
            <person name="LaButti K."/>
            <person name="Lindquist E.A."/>
            <person name="Lipzen A."/>
            <person name="Lundell T."/>
            <person name="Morin E."/>
            <person name="Murat C."/>
            <person name="Riley R."/>
            <person name="Ohm R."/>
            <person name="Sun H."/>
            <person name="Tunlid A."/>
            <person name="Henrissat B."/>
            <person name="Grigoriev I.V."/>
            <person name="Hibbett D.S."/>
            <person name="Martin F."/>
        </authorList>
    </citation>
    <scope>NUCLEOTIDE SEQUENCE [LARGE SCALE GENOMIC DNA]</scope>
    <source>
        <strain evidence="1 2">FD-317 M1</strain>
    </source>
</reference>